<gene>
    <name evidence="2" type="ORF">CAL26_09305</name>
</gene>
<evidence type="ECO:0000256" key="1">
    <source>
        <dbReference type="SAM" id="MobiDB-lite"/>
    </source>
</evidence>
<reference evidence="2" key="1">
    <citation type="submission" date="2017-05" db="EMBL/GenBank/DDBJ databases">
        <title>Complete and WGS of Bordetella genogroups.</title>
        <authorList>
            <person name="Spilker T."/>
            <person name="Lipuma J."/>
        </authorList>
    </citation>
    <scope>NUCLEOTIDE SEQUENCE</scope>
    <source>
        <strain evidence="2">AU21707</strain>
    </source>
</reference>
<evidence type="ECO:0000313" key="3">
    <source>
        <dbReference type="Proteomes" id="UP000216857"/>
    </source>
</evidence>
<sequence length="136" mass="13396">MALVGAIFISGAATGSLFAWSRAQDVITAQREDYQASLDLLTGRVVTAATASKDAASKAAAAAETAKTATQTAQQAAATAKTAARAAGEAGTAASAASTKAGRAASVAQDAAGTLDRALNQLPPPPADVPDWLNTP</sequence>
<protein>
    <submittedName>
        <fullName evidence="2">Uncharacterized protein</fullName>
    </submittedName>
</protein>
<proteinExistence type="predicted"/>
<organism evidence="2 3">
    <name type="scientific">Bordetella genomosp. 9</name>
    <dbReference type="NCBI Taxonomy" id="1416803"/>
    <lineage>
        <taxon>Bacteria</taxon>
        <taxon>Pseudomonadati</taxon>
        <taxon>Pseudomonadota</taxon>
        <taxon>Betaproteobacteria</taxon>
        <taxon>Burkholderiales</taxon>
        <taxon>Alcaligenaceae</taxon>
        <taxon>Bordetella</taxon>
    </lineage>
</organism>
<comment type="caution">
    <text evidence="2">The sequence shown here is derived from an EMBL/GenBank/DDBJ whole genome shotgun (WGS) entry which is preliminary data.</text>
</comment>
<feature type="region of interest" description="Disordered" evidence="1">
    <location>
        <begin position="79"/>
        <end position="136"/>
    </location>
</feature>
<evidence type="ECO:0000313" key="2">
    <source>
        <dbReference type="EMBL" id="OZI23628.1"/>
    </source>
</evidence>
<accession>A0A261RF16</accession>
<keyword evidence="3" id="KW-1185">Reference proteome</keyword>
<dbReference type="AlphaFoldDB" id="A0A261RF16"/>
<dbReference type="Proteomes" id="UP000216857">
    <property type="component" value="Unassembled WGS sequence"/>
</dbReference>
<feature type="compositionally biased region" description="Low complexity" evidence="1">
    <location>
        <begin position="79"/>
        <end position="106"/>
    </location>
</feature>
<name>A0A261RF16_9BORD</name>
<dbReference type="EMBL" id="NEVJ01000002">
    <property type="protein sequence ID" value="OZI23628.1"/>
    <property type="molecule type" value="Genomic_DNA"/>
</dbReference>